<evidence type="ECO:0000313" key="2">
    <source>
        <dbReference type="Proteomes" id="UP000886501"/>
    </source>
</evidence>
<reference evidence="1" key="1">
    <citation type="submission" date="2019-10" db="EMBL/GenBank/DDBJ databases">
        <authorList>
            <consortium name="DOE Joint Genome Institute"/>
            <person name="Kuo A."/>
            <person name="Miyauchi S."/>
            <person name="Kiss E."/>
            <person name="Drula E."/>
            <person name="Kohler A."/>
            <person name="Sanchez-Garcia M."/>
            <person name="Andreopoulos B."/>
            <person name="Barry K.W."/>
            <person name="Bonito G."/>
            <person name="Buee M."/>
            <person name="Carver A."/>
            <person name="Chen C."/>
            <person name="Cichocki N."/>
            <person name="Clum A."/>
            <person name="Culley D."/>
            <person name="Crous P.W."/>
            <person name="Fauchery L."/>
            <person name="Girlanda M."/>
            <person name="Hayes R."/>
            <person name="Keri Z."/>
            <person name="Labutti K."/>
            <person name="Lipzen A."/>
            <person name="Lombard V."/>
            <person name="Magnuson J."/>
            <person name="Maillard F."/>
            <person name="Morin E."/>
            <person name="Murat C."/>
            <person name="Nolan M."/>
            <person name="Ohm R."/>
            <person name="Pangilinan J."/>
            <person name="Pereira M."/>
            <person name="Perotto S."/>
            <person name="Peter M."/>
            <person name="Riley R."/>
            <person name="Sitrit Y."/>
            <person name="Stielow B."/>
            <person name="Szollosi G."/>
            <person name="Zifcakova L."/>
            <person name="Stursova M."/>
            <person name="Spatafora J.W."/>
            <person name="Tedersoo L."/>
            <person name="Vaario L.-M."/>
            <person name="Yamada A."/>
            <person name="Yan M."/>
            <person name="Wang P."/>
            <person name="Xu J."/>
            <person name="Bruns T."/>
            <person name="Baldrian P."/>
            <person name="Vilgalys R."/>
            <person name="Henrissat B."/>
            <person name="Grigoriev I.V."/>
            <person name="Hibbett D."/>
            <person name="Nagy L.G."/>
            <person name="Martin F.M."/>
        </authorList>
    </citation>
    <scope>NUCLEOTIDE SEQUENCE</scope>
    <source>
        <strain evidence="1">P2</strain>
    </source>
</reference>
<keyword evidence="2" id="KW-1185">Reference proteome</keyword>
<proteinExistence type="predicted"/>
<organism evidence="1 2">
    <name type="scientific">Thelephora ganbajun</name>
    <name type="common">Ganba fungus</name>
    <dbReference type="NCBI Taxonomy" id="370292"/>
    <lineage>
        <taxon>Eukaryota</taxon>
        <taxon>Fungi</taxon>
        <taxon>Dikarya</taxon>
        <taxon>Basidiomycota</taxon>
        <taxon>Agaricomycotina</taxon>
        <taxon>Agaricomycetes</taxon>
        <taxon>Thelephorales</taxon>
        <taxon>Thelephoraceae</taxon>
        <taxon>Thelephora</taxon>
    </lineage>
</organism>
<evidence type="ECO:0000313" key="1">
    <source>
        <dbReference type="EMBL" id="KAF9642584.1"/>
    </source>
</evidence>
<comment type="caution">
    <text evidence="1">The sequence shown here is derived from an EMBL/GenBank/DDBJ whole genome shotgun (WGS) entry which is preliminary data.</text>
</comment>
<dbReference type="EMBL" id="MU118415">
    <property type="protein sequence ID" value="KAF9642584.1"/>
    <property type="molecule type" value="Genomic_DNA"/>
</dbReference>
<reference evidence="1" key="2">
    <citation type="journal article" date="2020" name="Nat. Commun.">
        <title>Large-scale genome sequencing of mycorrhizal fungi provides insights into the early evolution of symbiotic traits.</title>
        <authorList>
            <person name="Miyauchi S."/>
            <person name="Kiss E."/>
            <person name="Kuo A."/>
            <person name="Drula E."/>
            <person name="Kohler A."/>
            <person name="Sanchez-Garcia M."/>
            <person name="Morin E."/>
            <person name="Andreopoulos B."/>
            <person name="Barry K.W."/>
            <person name="Bonito G."/>
            <person name="Buee M."/>
            <person name="Carver A."/>
            <person name="Chen C."/>
            <person name="Cichocki N."/>
            <person name="Clum A."/>
            <person name="Culley D."/>
            <person name="Crous P.W."/>
            <person name="Fauchery L."/>
            <person name="Girlanda M."/>
            <person name="Hayes R.D."/>
            <person name="Keri Z."/>
            <person name="LaButti K."/>
            <person name="Lipzen A."/>
            <person name="Lombard V."/>
            <person name="Magnuson J."/>
            <person name="Maillard F."/>
            <person name="Murat C."/>
            <person name="Nolan M."/>
            <person name="Ohm R.A."/>
            <person name="Pangilinan J."/>
            <person name="Pereira M.F."/>
            <person name="Perotto S."/>
            <person name="Peter M."/>
            <person name="Pfister S."/>
            <person name="Riley R."/>
            <person name="Sitrit Y."/>
            <person name="Stielow J.B."/>
            <person name="Szollosi G."/>
            <person name="Zifcakova L."/>
            <person name="Stursova M."/>
            <person name="Spatafora J.W."/>
            <person name="Tedersoo L."/>
            <person name="Vaario L.M."/>
            <person name="Yamada A."/>
            <person name="Yan M."/>
            <person name="Wang P."/>
            <person name="Xu J."/>
            <person name="Bruns T."/>
            <person name="Baldrian P."/>
            <person name="Vilgalys R."/>
            <person name="Dunand C."/>
            <person name="Henrissat B."/>
            <person name="Grigoriev I.V."/>
            <person name="Hibbett D."/>
            <person name="Nagy L.G."/>
            <person name="Martin F.M."/>
        </authorList>
    </citation>
    <scope>NUCLEOTIDE SEQUENCE</scope>
    <source>
        <strain evidence="1">P2</strain>
    </source>
</reference>
<accession>A0ACB6YZ98</accession>
<gene>
    <name evidence="1" type="ORF">BDM02DRAFT_3124401</name>
</gene>
<name>A0ACB6YZ98_THEGA</name>
<protein>
    <submittedName>
        <fullName evidence="1">Uncharacterized protein</fullName>
    </submittedName>
</protein>
<dbReference type="Proteomes" id="UP000886501">
    <property type="component" value="Unassembled WGS sequence"/>
</dbReference>
<sequence length="593" mass="65989">MENRIDQLGKAIVGLKPPLVSVDPTTNFWTTYKKIADEYDNALLSQCTNNLNICMQFGLSVVAANSAMIALIASQTKDPLALVSNTPTSVITACRIFVAGLCISLLVVFMAGLAKRWISHYTRVTTLGNIIDQGKERHTKLIGLQKWGFHAIVESLLVLLQFGFLIFGIALVIYLWDLKFSAASVALVVTSVDFGIYICAAVAATVWSNFPFQTPLSVLLLKVLLWMGRFTARACVRSRQLLKRVFRIPICWAKTQNRADEGVTNNDNTRLSNPAFWRKDPLFASPVPEDIAASAAFWSLENSTDLSVASAIAAAFCEFQWPSHYPSTAALIRFRDMYMECFRAPEFNSSTRLRALQSAAAYYILYHTQLIWSTSKNLEDELGLSDLPPDLFLHEHRDKWDGYGVFEYLLRVKDRSEPVTSARFLSYIAPYWFCGDPNSAIALRPARAVALPELIKVLEESQALTPVTLANCVLSIGVATNFPLHPEDLVRVDKSTYLTSTFEMVVEHIHRTVLDRNNQHSHTTTALNALLTLVEKAPPLLCDAAWINELLKSAAGGMDDENFALFLRLSTRREGKDAAAGVGAPSDQDHIRF</sequence>